<gene>
    <name evidence="1" type="ORF">Amon02_000630300</name>
</gene>
<sequence>MPTSETARSWMADAFNQLVKNLNTPNNKQLVKILNKTQEQLHQQKQKESHSLDYEDEKVLTSSIPKEQQEEIQVQEIWFQA</sequence>
<dbReference type="Proteomes" id="UP001165064">
    <property type="component" value="Unassembled WGS sequence"/>
</dbReference>
<name>A0ACB5T8X4_AMBMO</name>
<evidence type="ECO:0000313" key="2">
    <source>
        <dbReference type="Proteomes" id="UP001165064"/>
    </source>
</evidence>
<keyword evidence="2" id="KW-1185">Reference proteome</keyword>
<comment type="caution">
    <text evidence="1">The sequence shown here is derived from an EMBL/GenBank/DDBJ whole genome shotgun (WGS) entry which is preliminary data.</text>
</comment>
<proteinExistence type="predicted"/>
<organism evidence="1 2">
    <name type="scientific">Ambrosiozyma monospora</name>
    <name type="common">Yeast</name>
    <name type="synonym">Endomycopsis monosporus</name>
    <dbReference type="NCBI Taxonomy" id="43982"/>
    <lineage>
        <taxon>Eukaryota</taxon>
        <taxon>Fungi</taxon>
        <taxon>Dikarya</taxon>
        <taxon>Ascomycota</taxon>
        <taxon>Saccharomycotina</taxon>
        <taxon>Pichiomycetes</taxon>
        <taxon>Pichiales</taxon>
        <taxon>Pichiaceae</taxon>
        <taxon>Ambrosiozyma</taxon>
    </lineage>
</organism>
<protein>
    <submittedName>
        <fullName evidence="1">Unnamed protein product</fullName>
    </submittedName>
</protein>
<accession>A0ACB5T8X4</accession>
<dbReference type="EMBL" id="BSXS01004886">
    <property type="protein sequence ID" value="GME83643.1"/>
    <property type="molecule type" value="Genomic_DNA"/>
</dbReference>
<reference evidence="1" key="1">
    <citation type="submission" date="2023-04" db="EMBL/GenBank/DDBJ databases">
        <title>Ambrosiozyma monospora NBRC 10751.</title>
        <authorList>
            <person name="Ichikawa N."/>
            <person name="Sato H."/>
            <person name="Tonouchi N."/>
        </authorList>
    </citation>
    <scope>NUCLEOTIDE SEQUENCE</scope>
    <source>
        <strain evidence="1">NBRC 10751</strain>
    </source>
</reference>
<evidence type="ECO:0000313" key="1">
    <source>
        <dbReference type="EMBL" id="GME83643.1"/>
    </source>
</evidence>